<accession>E4X3F2</accession>
<dbReference type="EMBL" id="FN653023">
    <property type="protein sequence ID" value="CBY18156.1"/>
    <property type="molecule type" value="Genomic_DNA"/>
</dbReference>
<dbReference type="InParanoid" id="E4X3F2"/>
<dbReference type="Proteomes" id="UP000001307">
    <property type="component" value="Unassembled WGS sequence"/>
</dbReference>
<reference evidence="1" key="1">
    <citation type="journal article" date="2010" name="Science">
        <title>Plasticity of animal genome architecture unmasked by rapid evolution of a pelagic tunicate.</title>
        <authorList>
            <person name="Denoeud F."/>
            <person name="Henriet S."/>
            <person name="Mungpakdee S."/>
            <person name="Aury J.M."/>
            <person name="Da Silva C."/>
            <person name="Brinkmann H."/>
            <person name="Mikhaleva J."/>
            <person name="Olsen L.C."/>
            <person name="Jubin C."/>
            <person name="Canestro C."/>
            <person name="Bouquet J.M."/>
            <person name="Danks G."/>
            <person name="Poulain J."/>
            <person name="Campsteijn C."/>
            <person name="Adamski M."/>
            <person name="Cross I."/>
            <person name="Yadetie F."/>
            <person name="Muffato M."/>
            <person name="Louis A."/>
            <person name="Butcher S."/>
            <person name="Tsagkogeorga G."/>
            <person name="Konrad A."/>
            <person name="Singh S."/>
            <person name="Jensen M.F."/>
            <person name="Cong E.H."/>
            <person name="Eikeseth-Otteraa H."/>
            <person name="Noel B."/>
            <person name="Anthouard V."/>
            <person name="Porcel B.M."/>
            <person name="Kachouri-Lafond R."/>
            <person name="Nishino A."/>
            <person name="Ugolini M."/>
            <person name="Chourrout P."/>
            <person name="Nishida H."/>
            <person name="Aasland R."/>
            <person name="Huzurbazar S."/>
            <person name="Westhof E."/>
            <person name="Delsuc F."/>
            <person name="Lehrach H."/>
            <person name="Reinhardt R."/>
            <person name="Weissenbach J."/>
            <person name="Roy S.W."/>
            <person name="Artiguenave F."/>
            <person name="Postlethwait J.H."/>
            <person name="Manak J.R."/>
            <person name="Thompson E.M."/>
            <person name="Jaillon O."/>
            <person name="Du Pasquier L."/>
            <person name="Boudinot P."/>
            <person name="Liberles D.A."/>
            <person name="Volff J.N."/>
            <person name="Philippe H."/>
            <person name="Lenhard B."/>
            <person name="Roest Crollius H."/>
            <person name="Wincker P."/>
            <person name="Chourrout D."/>
        </authorList>
    </citation>
    <scope>NUCLEOTIDE SEQUENCE [LARGE SCALE GENOMIC DNA]</scope>
</reference>
<evidence type="ECO:0000313" key="1">
    <source>
        <dbReference type="EMBL" id="CBY18156.1"/>
    </source>
</evidence>
<evidence type="ECO:0000313" key="2">
    <source>
        <dbReference type="Proteomes" id="UP000001307"/>
    </source>
</evidence>
<dbReference type="AlphaFoldDB" id="E4X3F2"/>
<sequence>MSRTQNIITSKVDNPDNYKKCSLCKWLGPRSSTSRHLKSDHPELFNVGYKKIKTATFFSEEWEDEEYKVILDGIVFSKEGRLMVRVLWNLENPLKESFQKSFEPFEKMYDEDMIDEAIENSLDRVSEKKAAARAVEMLALYREIKEDLPDLEDA</sequence>
<keyword evidence="2" id="KW-1185">Reference proteome</keyword>
<organism evidence="1">
    <name type="scientific">Oikopleura dioica</name>
    <name type="common">Tunicate</name>
    <dbReference type="NCBI Taxonomy" id="34765"/>
    <lineage>
        <taxon>Eukaryota</taxon>
        <taxon>Metazoa</taxon>
        <taxon>Chordata</taxon>
        <taxon>Tunicata</taxon>
        <taxon>Appendicularia</taxon>
        <taxon>Copelata</taxon>
        <taxon>Oikopleuridae</taxon>
        <taxon>Oikopleura</taxon>
    </lineage>
</organism>
<gene>
    <name evidence="1" type="ORF">GSOID_T00017793001</name>
</gene>
<dbReference type="OrthoDB" id="10596442at2759"/>
<protein>
    <submittedName>
        <fullName evidence="1">Uncharacterized protein</fullName>
    </submittedName>
</protein>
<name>E4X3F2_OIKDI</name>
<proteinExistence type="predicted"/>